<feature type="repeat" description="WD" evidence="3">
    <location>
        <begin position="226"/>
        <end position="267"/>
    </location>
</feature>
<organism evidence="5 6">
    <name type="scientific">Rhizoctonia solani</name>
    <dbReference type="NCBI Taxonomy" id="456999"/>
    <lineage>
        <taxon>Eukaryota</taxon>
        <taxon>Fungi</taxon>
        <taxon>Dikarya</taxon>
        <taxon>Basidiomycota</taxon>
        <taxon>Agaricomycotina</taxon>
        <taxon>Agaricomycetes</taxon>
        <taxon>Cantharellales</taxon>
        <taxon>Ceratobasidiaceae</taxon>
        <taxon>Rhizoctonia</taxon>
    </lineage>
</organism>
<dbReference type="GO" id="GO:0005524">
    <property type="term" value="F:ATP binding"/>
    <property type="evidence" value="ECO:0007669"/>
    <property type="project" value="InterPro"/>
</dbReference>
<name>A0A8H3DF88_9AGAM</name>
<dbReference type="SMART" id="SM00320">
    <property type="entry name" value="WD40"/>
    <property type="match status" value="6"/>
</dbReference>
<sequence length="618" mass="67696">MIVYKGREWSVYSVAFSPDGKSVASGSEDQTIRTWNARGPSQIGDPLKGHSGSILSVSYSPLGNTIASASHDETIRLWDVDSRRQLGQPIQGNLPFCSVAFSPSAQLIASSYAWTIGSNPDQHIVQLWNVEKRTTASKPFKGHTHSVSSVQFSPDGSRLVSGSYDETIRVWDVERGIAIVEPLKGHTGKLFSIALSPDGSQIVSGSSDGSLRLWDARGGEMIGNPFKGHTNHVYSVDFSPRGTYVVSGGGDNTVRLWDIRTGCEVESFQGHTKSVKSVAFSPCGQYVVSGSEDCKVIIRNIVTAYPDSANSSASRIITSQMSTQQMFDCLTASGCVDLSTQMDTQQDAAMIVSGGGFGDIWKGQLHNGRKVAIKAWRTNAMGKCDYKTLKRAARELFLWSGMDHPNIHRLQGVIMLRNQYLGMVSEWMDNGNIHEYLLKSPSADRYQLCVDVASGLEYMHSRSTVHGDLKAINVLVSSDGVAKISDFDFSVMSGVTSLVFSQTSNSRSGSLRWMAPELLLEEAHERTTQSDVYALGMTMLAQEIFTEDVPYPDRHHDIGVIRAVERGALPTRPMEQLGDNQKENMMWNLLVRCWAREGVDRPSSAQVVETLLSGTSNA</sequence>
<comment type="caution">
    <text evidence="5">The sequence shown here is derived from an EMBL/GenBank/DDBJ whole genome shotgun (WGS) entry which is preliminary data.</text>
</comment>
<dbReference type="InterPro" id="IPR011009">
    <property type="entry name" value="Kinase-like_dom_sf"/>
</dbReference>
<evidence type="ECO:0000256" key="3">
    <source>
        <dbReference type="PROSITE-ProRule" id="PRU00221"/>
    </source>
</evidence>
<dbReference type="Gene3D" id="1.10.510.10">
    <property type="entry name" value="Transferase(Phosphotransferase) domain 1"/>
    <property type="match status" value="1"/>
</dbReference>
<evidence type="ECO:0000313" key="6">
    <source>
        <dbReference type="Proteomes" id="UP000663843"/>
    </source>
</evidence>
<evidence type="ECO:0000256" key="2">
    <source>
        <dbReference type="ARBA" id="ARBA00022737"/>
    </source>
</evidence>
<dbReference type="GO" id="GO:0004672">
    <property type="term" value="F:protein kinase activity"/>
    <property type="evidence" value="ECO:0007669"/>
    <property type="project" value="InterPro"/>
</dbReference>
<dbReference type="EMBL" id="CAJMWT010007756">
    <property type="protein sequence ID" value="CAE6528053.1"/>
    <property type="molecule type" value="Genomic_DNA"/>
</dbReference>
<feature type="domain" description="Protein kinase" evidence="4">
    <location>
        <begin position="346"/>
        <end position="618"/>
    </location>
</feature>
<feature type="repeat" description="WD" evidence="3">
    <location>
        <begin position="140"/>
        <end position="181"/>
    </location>
</feature>
<dbReference type="Pfam" id="PF00400">
    <property type="entry name" value="WD40"/>
    <property type="match status" value="6"/>
</dbReference>
<dbReference type="CDD" id="cd00200">
    <property type="entry name" value="WD40"/>
    <property type="match status" value="1"/>
</dbReference>
<evidence type="ECO:0000313" key="5">
    <source>
        <dbReference type="EMBL" id="CAE6528053.1"/>
    </source>
</evidence>
<protein>
    <recommendedName>
        <fullName evidence="4">Protein kinase domain-containing protein</fullName>
    </recommendedName>
</protein>
<dbReference type="Proteomes" id="UP000663843">
    <property type="component" value="Unassembled WGS sequence"/>
</dbReference>
<keyword evidence="1 3" id="KW-0853">WD repeat</keyword>
<dbReference type="InterPro" id="IPR020472">
    <property type="entry name" value="WD40_PAC1"/>
</dbReference>
<feature type="repeat" description="WD" evidence="3">
    <location>
        <begin position="268"/>
        <end position="301"/>
    </location>
</feature>
<dbReference type="InterPro" id="IPR036322">
    <property type="entry name" value="WD40_repeat_dom_sf"/>
</dbReference>
<dbReference type="InterPro" id="IPR015943">
    <property type="entry name" value="WD40/YVTN_repeat-like_dom_sf"/>
</dbReference>
<dbReference type="AlphaFoldDB" id="A0A8H3DF88"/>
<gene>
    <name evidence="5" type="ORF">RDB_LOCUS174962</name>
</gene>
<dbReference type="InterPro" id="IPR001245">
    <property type="entry name" value="Ser-Thr/Tyr_kinase_cat_dom"/>
</dbReference>
<dbReference type="InterPro" id="IPR001632">
    <property type="entry name" value="WD40_G-protein_beta-like"/>
</dbReference>
<dbReference type="PANTHER" id="PTHR19879">
    <property type="entry name" value="TRANSCRIPTION INITIATION FACTOR TFIID"/>
    <property type="match status" value="1"/>
</dbReference>
<accession>A0A8H3DF88</accession>
<dbReference type="PROSITE" id="PS50011">
    <property type="entry name" value="PROTEIN_KINASE_DOM"/>
    <property type="match status" value="1"/>
</dbReference>
<feature type="repeat" description="WD" evidence="3">
    <location>
        <begin position="47"/>
        <end position="88"/>
    </location>
</feature>
<keyword evidence="2" id="KW-0677">Repeat</keyword>
<feature type="repeat" description="WD" evidence="3">
    <location>
        <begin position="4"/>
        <end position="45"/>
    </location>
</feature>
<dbReference type="PRINTS" id="PR00319">
    <property type="entry name" value="GPROTEINB"/>
</dbReference>
<dbReference type="Gene3D" id="2.130.10.10">
    <property type="entry name" value="YVTN repeat-like/Quinoprotein amine dehydrogenase"/>
    <property type="match status" value="3"/>
</dbReference>
<dbReference type="PROSITE" id="PS50082">
    <property type="entry name" value="WD_REPEATS_2"/>
    <property type="match status" value="6"/>
</dbReference>
<dbReference type="SUPFAM" id="SSF50978">
    <property type="entry name" value="WD40 repeat-like"/>
    <property type="match status" value="2"/>
</dbReference>
<dbReference type="PROSITE" id="PS50294">
    <property type="entry name" value="WD_REPEATS_REGION"/>
    <property type="match status" value="6"/>
</dbReference>
<dbReference type="Pfam" id="PF07714">
    <property type="entry name" value="PK_Tyr_Ser-Thr"/>
    <property type="match status" value="1"/>
</dbReference>
<dbReference type="PRINTS" id="PR00320">
    <property type="entry name" value="GPROTEINBRPT"/>
</dbReference>
<feature type="repeat" description="WD" evidence="3">
    <location>
        <begin position="183"/>
        <end position="224"/>
    </location>
</feature>
<dbReference type="InterPro" id="IPR019775">
    <property type="entry name" value="WD40_repeat_CS"/>
</dbReference>
<dbReference type="SUPFAM" id="SSF56112">
    <property type="entry name" value="Protein kinase-like (PK-like)"/>
    <property type="match status" value="1"/>
</dbReference>
<proteinExistence type="predicted"/>
<dbReference type="InterPro" id="IPR001680">
    <property type="entry name" value="WD40_rpt"/>
</dbReference>
<evidence type="ECO:0000256" key="1">
    <source>
        <dbReference type="ARBA" id="ARBA00022574"/>
    </source>
</evidence>
<dbReference type="PANTHER" id="PTHR19879:SF9">
    <property type="entry name" value="TRANSCRIPTION INITIATION FACTOR TFIID SUBUNIT 5"/>
    <property type="match status" value="1"/>
</dbReference>
<evidence type="ECO:0000259" key="4">
    <source>
        <dbReference type="PROSITE" id="PS50011"/>
    </source>
</evidence>
<dbReference type="SMART" id="SM00220">
    <property type="entry name" value="S_TKc"/>
    <property type="match status" value="1"/>
</dbReference>
<dbReference type="InterPro" id="IPR000719">
    <property type="entry name" value="Prot_kinase_dom"/>
</dbReference>
<dbReference type="PROSITE" id="PS00678">
    <property type="entry name" value="WD_REPEATS_1"/>
    <property type="match status" value="3"/>
</dbReference>
<reference evidence="5" key="1">
    <citation type="submission" date="2021-01" db="EMBL/GenBank/DDBJ databases">
        <authorList>
            <person name="Kaushik A."/>
        </authorList>
    </citation>
    <scope>NUCLEOTIDE SEQUENCE</scope>
    <source>
        <strain evidence="5">AG2-2IIIB</strain>
    </source>
</reference>